<dbReference type="EMBL" id="JBBDHC010000008">
    <property type="protein sequence ID" value="MEJ1249506.1"/>
    <property type="molecule type" value="Genomic_DNA"/>
</dbReference>
<comment type="cofactor">
    <cofactor evidence="1 11">
        <name>Zn(2+)</name>
        <dbReference type="ChEBI" id="CHEBI:29105"/>
    </cofactor>
</comment>
<dbReference type="AlphaFoldDB" id="A0AAW9R5N6"/>
<evidence type="ECO:0000313" key="13">
    <source>
        <dbReference type="EMBL" id="MEJ1249506.1"/>
    </source>
</evidence>
<evidence type="ECO:0000256" key="6">
    <source>
        <dbReference type="ARBA" id="ARBA00022801"/>
    </source>
</evidence>
<feature type="transmembrane region" description="Helical" evidence="11">
    <location>
        <begin position="376"/>
        <end position="409"/>
    </location>
</feature>
<feature type="transmembrane region" description="Helical" evidence="11">
    <location>
        <begin position="421"/>
        <end position="442"/>
    </location>
</feature>
<dbReference type="PANTHER" id="PTHR42837">
    <property type="entry name" value="REGULATOR OF SIGMA-E PROTEASE RSEP"/>
    <property type="match status" value="1"/>
</dbReference>
<accession>A0AAW9R5N6</accession>
<sequence length="451" mass="49311">MSQYAGWIWWLIVSLGILVTFHEFGHYWVARRCGVKVQRFSVGFGRPIWRRTARSGTEYVVGWIPLGGYVRMLDEREGDVPEHLLSQAFNRKSVYQRIAVVAAGPIFNLILCIVLLWAMFVIGKADFLPLVGQAQGVAAQAGLRPDDRILAVDGQRVDTWTHVQMALATAAVDQRPIQLEVMRGNGDSAQLRLDLENLSPAPKPAAVLRDIGLVPRQFLLPPRVGGVTADGAAARAGLQADDRLLMVGTRSLRSWDEIGAAVQAQAREDTPLAIVFERDGTRHEARVQPAYDASADPPRWLLGISAPRVAVEYDALLRFGPIDAVGAALDETWRLTGATLGIVWRMVRGAVSLENINGPISIAQYASASAQLGLAWFLSFLAMLSLSLCIMNLLPIPILDGGHLLYYLIEMVKGSPVSERTMIAGQFVGMVLLVGLMGLAFYNDILHLVSS</sequence>
<evidence type="ECO:0000256" key="9">
    <source>
        <dbReference type="ARBA" id="ARBA00023049"/>
    </source>
</evidence>
<keyword evidence="14" id="KW-1185">Reference proteome</keyword>
<dbReference type="SUPFAM" id="SSF50156">
    <property type="entry name" value="PDZ domain-like"/>
    <property type="match status" value="2"/>
</dbReference>
<feature type="domain" description="PDZ" evidence="12">
    <location>
        <begin position="116"/>
        <end position="185"/>
    </location>
</feature>
<dbReference type="InterPro" id="IPR036034">
    <property type="entry name" value="PDZ_sf"/>
</dbReference>
<dbReference type="EC" id="3.4.24.-" evidence="11"/>
<dbReference type="CDD" id="cd06163">
    <property type="entry name" value="S2P-M50_PDZ_RseP-like"/>
    <property type="match status" value="2"/>
</dbReference>
<comment type="similarity">
    <text evidence="3 11">Belongs to the peptidase M50B family.</text>
</comment>
<protein>
    <recommendedName>
        <fullName evidence="11">Zinc metalloprotease</fullName>
        <ecNumber evidence="11">3.4.24.-</ecNumber>
    </recommendedName>
</protein>
<dbReference type="CDD" id="cd23081">
    <property type="entry name" value="cpPDZ_EcRseP-like"/>
    <property type="match status" value="1"/>
</dbReference>
<dbReference type="RefSeq" id="WP_337335220.1">
    <property type="nucleotide sequence ID" value="NZ_JBBDHC010000008.1"/>
</dbReference>
<dbReference type="Gene3D" id="2.30.42.10">
    <property type="match status" value="2"/>
</dbReference>
<dbReference type="Proteomes" id="UP001364472">
    <property type="component" value="Unassembled WGS sequence"/>
</dbReference>
<keyword evidence="11" id="KW-0479">Metal-binding</keyword>
<dbReference type="InterPro" id="IPR041489">
    <property type="entry name" value="PDZ_6"/>
</dbReference>
<keyword evidence="9 11" id="KW-0482">Metalloprotease</keyword>
<keyword evidence="6 11" id="KW-0378">Hydrolase</keyword>
<dbReference type="GO" id="GO:0016020">
    <property type="term" value="C:membrane"/>
    <property type="evidence" value="ECO:0007669"/>
    <property type="project" value="UniProtKB-SubCell"/>
</dbReference>
<organism evidence="13 14">
    <name type="scientific">Denitratimonas tolerans</name>
    <dbReference type="NCBI Taxonomy" id="1338420"/>
    <lineage>
        <taxon>Bacteria</taxon>
        <taxon>Pseudomonadati</taxon>
        <taxon>Pseudomonadota</taxon>
        <taxon>Gammaproteobacteria</taxon>
        <taxon>Lysobacterales</taxon>
        <taxon>Lysobacteraceae</taxon>
        <taxon>Denitratimonas</taxon>
    </lineage>
</organism>
<dbReference type="NCBIfam" id="TIGR00054">
    <property type="entry name" value="RIP metalloprotease RseP"/>
    <property type="match status" value="1"/>
</dbReference>
<dbReference type="GO" id="GO:0046872">
    <property type="term" value="F:metal ion binding"/>
    <property type="evidence" value="ECO:0007669"/>
    <property type="project" value="UniProtKB-KW"/>
</dbReference>
<proteinExistence type="inferred from homology"/>
<keyword evidence="7 11" id="KW-0862">Zinc</keyword>
<dbReference type="SMART" id="SM00228">
    <property type="entry name" value="PDZ"/>
    <property type="match status" value="2"/>
</dbReference>
<comment type="subcellular location">
    <subcellularLocation>
        <location evidence="2">Membrane</location>
        <topology evidence="2">Multi-pass membrane protein</topology>
    </subcellularLocation>
</comment>
<reference evidence="13 14" key="1">
    <citation type="journal article" date="2016" name="Antonie Van Leeuwenhoek">
        <title>Denitratimonas tolerans gen. nov., sp. nov., a denitrifying bacterium isolated from a bioreactor for tannery wastewater treatment.</title>
        <authorList>
            <person name="Han S.I."/>
            <person name="Kim J.O."/>
            <person name="Lee Y.R."/>
            <person name="Ekpeghere K.I."/>
            <person name="Koh S.C."/>
            <person name="Whang K.S."/>
        </authorList>
    </citation>
    <scope>NUCLEOTIDE SEQUENCE [LARGE SCALE GENOMIC DNA]</scope>
    <source>
        <strain evidence="13 14">KACC 17565</strain>
    </source>
</reference>
<evidence type="ECO:0000256" key="10">
    <source>
        <dbReference type="ARBA" id="ARBA00023136"/>
    </source>
</evidence>
<evidence type="ECO:0000256" key="4">
    <source>
        <dbReference type="ARBA" id="ARBA00022670"/>
    </source>
</evidence>
<keyword evidence="5 11" id="KW-0812">Transmembrane</keyword>
<evidence type="ECO:0000256" key="2">
    <source>
        <dbReference type="ARBA" id="ARBA00004141"/>
    </source>
</evidence>
<comment type="caution">
    <text evidence="13">The sequence shown here is derived from an EMBL/GenBank/DDBJ whole genome shotgun (WGS) entry which is preliminary data.</text>
</comment>
<dbReference type="PANTHER" id="PTHR42837:SF2">
    <property type="entry name" value="MEMBRANE METALLOPROTEASE ARASP2, CHLOROPLASTIC-RELATED"/>
    <property type="match status" value="1"/>
</dbReference>
<evidence type="ECO:0000256" key="5">
    <source>
        <dbReference type="ARBA" id="ARBA00022692"/>
    </source>
</evidence>
<keyword evidence="8 11" id="KW-1133">Transmembrane helix</keyword>
<dbReference type="Pfam" id="PF17820">
    <property type="entry name" value="PDZ_6"/>
    <property type="match status" value="2"/>
</dbReference>
<evidence type="ECO:0000256" key="7">
    <source>
        <dbReference type="ARBA" id="ARBA00022833"/>
    </source>
</evidence>
<dbReference type="InterPro" id="IPR001478">
    <property type="entry name" value="PDZ"/>
</dbReference>
<dbReference type="GO" id="GO:0006508">
    <property type="term" value="P:proteolysis"/>
    <property type="evidence" value="ECO:0007669"/>
    <property type="project" value="UniProtKB-KW"/>
</dbReference>
<dbReference type="InterPro" id="IPR004387">
    <property type="entry name" value="Pept_M50_Zn"/>
</dbReference>
<evidence type="ECO:0000256" key="1">
    <source>
        <dbReference type="ARBA" id="ARBA00001947"/>
    </source>
</evidence>
<evidence type="ECO:0000313" key="14">
    <source>
        <dbReference type="Proteomes" id="UP001364472"/>
    </source>
</evidence>
<feature type="transmembrane region" description="Helical" evidence="11">
    <location>
        <begin position="6"/>
        <end position="29"/>
    </location>
</feature>
<evidence type="ECO:0000259" key="12">
    <source>
        <dbReference type="SMART" id="SM00228"/>
    </source>
</evidence>
<gene>
    <name evidence="13" type="primary">rseP</name>
    <name evidence="13" type="ORF">WB794_07460</name>
</gene>
<evidence type="ECO:0000256" key="11">
    <source>
        <dbReference type="RuleBase" id="RU362031"/>
    </source>
</evidence>
<dbReference type="GO" id="GO:0004222">
    <property type="term" value="F:metalloendopeptidase activity"/>
    <property type="evidence" value="ECO:0007669"/>
    <property type="project" value="InterPro"/>
</dbReference>
<evidence type="ECO:0000256" key="8">
    <source>
        <dbReference type="ARBA" id="ARBA00022989"/>
    </source>
</evidence>
<feature type="transmembrane region" description="Helical" evidence="11">
    <location>
        <begin position="98"/>
        <end position="120"/>
    </location>
</feature>
<dbReference type="InterPro" id="IPR008915">
    <property type="entry name" value="Peptidase_M50"/>
</dbReference>
<keyword evidence="4" id="KW-0645">Protease</keyword>
<evidence type="ECO:0000256" key="3">
    <source>
        <dbReference type="ARBA" id="ARBA00007931"/>
    </source>
</evidence>
<feature type="domain" description="PDZ" evidence="12">
    <location>
        <begin position="209"/>
        <end position="280"/>
    </location>
</feature>
<keyword evidence="10 11" id="KW-0472">Membrane</keyword>
<dbReference type="Pfam" id="PF02163">
    <property type="entry name" value="Peptidase_M50"/>
    <property type="match status" value="1"/>
</dbReference>
<name>A0AAW9R5N6_9GAMM</name>